<dbReference type="EMBL" id="BGPR01009516">
    <property type="protein sequence ID" value="GBN40517.1"/>
    <property type="molecule type" value="Genomic_DNA"/>
</dbReference>
<keyword evidence="3" id="KW-1185">Reference proteome</keyword>
<protein>
    <submittedName>
        <fullName evidence="2">Uncharacterized protein</fullName>
    </submittedName>
</protein>
<reference evidence="2 3" key="1">
    <citation type="journal article" date="2019" name="Sci. Rep.">
        <title>Orb-weaving spider Araneus ventricosus genome elucidates the spidroin gene catalogue.</title>
        <authorList>
            <person name="Kono N."/>
            <person name="Nakamura H."/>
            <person name="Ohtoshi R."/>
            <person name="Moran D.A.P."/>
            <person name="Shinohara A."/>
            <person name="Yoshida Y."/>
            <person name="Fujiwara M."/>
            <person name="Mori M."/>
            <person name="Tomita M."/>
            <person name="Arakawa K."/>
        </authorList>
    </citation>
    <scope>NUCLEOTIDE SEQUENCE [LARGE SCALE GENOMIC DNA]</scope>
</reference>
<proteinExistence type="predicted"/>
<comment type="caution">
    <text evidence="2">The sequence shown here is derived from an EMBL/GenBank/DDBJ whole genome shotgun (WGS) entry which is preliminary data.</text>
</comment>
<evidence type="ECO:0000313" key="2">
    <source>
        <dbReference type="EMBL" id="GBN40517.1"/>
    </source>
</evidence>
<accession>A0A4Y2NR45</accession>
<name>A0A4Y2NR45_ARAVE</name>
<dbReference type="AlphaFoldDB" id="A0A4Y2NR45"/>
<evidence type="ECO:0000256" key="1">
    <source>
        <dbReference type="SAM" id="MobiDB-lite"/>
    </source>
</evidence>
<gene>
    <name evidence="2" type="ORF">AVEN_125490_1</name>
</gene>
<sequence length="146" mass="15625">MGRIDVARGLVSASVVSRVVAVNSSHIKGSDGASASVHSIAAERFAKPRAVGTARLFGIPPTTFHSTQVERPSHRSSEQGFTKSHKDSRHGGRNIILCSGCLVRAFVVRLGLGWSSGLLWGFFVSTCHCLSARLRLGRGFAFAYTL</sequence>
<evidence type="ECO:0000313" key="3">
    <source>
        <dbReference type="Proteomes" id="UP000499080"/>
    </source>
</evidence>
<organism evidence="2 3">
    <name type="scientific">Araneus ventricosus</name>
    <name type="common">Orbweaver spider</name>
    <name type="synonym">Epeira ventricosa</name>
    <dbReference type="NCBI Taxonomy" id="182803"/>
    <lineage>
        <taxon>Eukaryota</taxon>
        <taxon>Metazoa</taxon>
        <taxon>Ecdysozoa</taxon>
        <taxon>Arthropoda</taxon>
        <taxon>Chelicerata</taxon>
        <taxon>Arachnida</taxon>
        <taxon>Araneae</taxon>
        <taxon>Araneomorphae</taxon>
        <taxon>Entelegynae</taxon>
        <taxon>Araneoidea</taxon>
        <taxon>Araneidae</taxon>
        <taxon>Araneus</taxon>
    </lineage>
</organism>
<dbReference type="Proteomes" id="UP000499080">
    <property type="component" value="Unassembled WGS sequence"/>
</dbReference>
<feature type="region of interest" description="Disordered" evidence="1">
    <location>
        <begin position="66"/>
        <end position="89"/>
    </location>
</feature>